<name>A0ABX8W6B0_9LACO</name>
<sequence length="113" mass="12696">MKKFSLGLAVGAGFGMVLSLFRDKNGRRLGQPIQDQFQGTKEDISDLTNAIGSLQEARQELNASLPPVKKNLTELEKDIQYYQMSISRIIAQLQKQTQKISEDITQNLPKKSE</sequence>
<evidence type="ECO:0000313" key="2">
    <source>
        <dbReference type="Proteomes" id="UP000826550"/>
    </source>
</evidence>
<dbReference type="Gene3D" id="1.10.287.1490">
    <property type="match status" value="1"/>
</dbReference>
<evidence type="ECO:0008006" key="3">
    <source>
        <dbReference type="Google" id="ProtNLM"/>
    </source>
</evidence>
<organism evidence="1 2">
    <name type="scientific">Lactobacillus panisapium</name>
    <dbReference type="NCBI Taxonomy" id="2012495"/>
    <lineage>
        <taxon>Bacteria</taxon>
        <taxon>Bacillati</taxon>
        <taxon>Bacillota</taxon>
        <taxon>Bacilli</taxon>
        <taxon>Lactobacillales</taxon>
        <taxon>Lactobacillaceae</taxon>
        <taxon>Lactobacillus</taxon>
    </lineage>
</organism>
<dbReference type="RefSeq" id="WP_103751894.1">
    <property type="nucleotide sequence ID" value="NZ_CP048268.1"/>
</dbReference>
<proteinExistence type="predicted"/>
<gene>
    <name evidence="1" type="ORF">GYM71_06885</name>
</gene>
<reference evidence="1 2" key="1">
    <citation type="submission" date="2020-01" db="EMBL/GenBank/DDBJ databases">
        <title>Vast differences in strain-level diversity in the gut microbiota of two closely related honey bee species.</title>
        <authorList>
            <person name="Ellegaard K.M."/>
            <person name="Suenami S."/>
            <person name="Miyazaki R."/>
            <person name="Engel P."/>
        </authorList>
    </citation>
    <scope>NUCLEOTIDE SEQUENCE [LARGE SCALE GENOMIC DNA]</scope>
    <source>
        <strain evidence="1 2">ESL0416</strain>
    </source>
</reference>
<dbReference type="Proteomes" id="UP000826550">
    <property type="component" value="Chromosome"/>
</dbReference>
<dbReference type="EMBL" id="CP048268">
    <property type="protein sequence ID" value="QYN53164.1"/>
    <property type="molecule type" value="Genomic_DNA"/>
</dbReference>
<accession>A0ABX8W6B0</accession>
<evidence type="ECO:0000313" key="1">
    <source>
        <dbReference type="EMBL" id="QYN53164.1"/>
    </source>
</evidence>
<keyword evidence="2" id="KW-1185">Reference proteome</keyword>
<protein>
    <recommendedName>
        <fullName evidence="3">Tropomyosin</fullName>
    </recommendedName>
</protein>